<dbReference type="GO" id="GO:0036297">
    <property type="term" value="P:interstrand cross-link repair"/>
    <property type="evidence" value="ECO:0007669"/>
    <property type="project" value="TreeGrafter"/>
</dbReference>
<keyword evidence="6 8" id="KW-0269">Exonuclease</keyword>
<sequence length="510" mass="57616">MMASIADTSGVLDIVNDEGNETDYGSEFSPEEEQIVERLLSGKIEIEDNPIASQSEHNDAQQSLRMPRVLGRGHRSALYEAASAAERIASQISHDAQYPDSRRHTPDVSGEMRSAGIIEPALPDTRSPLQRFRAEPRKALSVTDLVSPAWCQLQYWYTLTIPGKKKRTSAMRQGSVVHRKLEEEIYTTVKIEIQTKEDAWGLRIWNVIQGLRTLRETGQTRELEVWGTFDGLVVNGVIDELSYVCPNLELEQSLEKKTAQKELLPDKPTIAEFLKNQKATIFGASPTPAASYRGEKIYICDVKTRAVETLPAESAFRPTKMQLMLYHSMLESLGTSQIDFDIIKTRYKLETEKKFSDSFIAQVGNLNSEAVYDKPEASQESGQWSRDSITTLLAHNSLSALWGLMIQEFQITMPKGTKSLGDVLKAEYRSRENGQILGAKTFLMDTIGLKAYVQREIQWWKGEREAEGVVIEEAFKCRSCDFADGCDWRLKKVDEAKEKARMNRKRTSTV</sequence>
<evidence type="ECO:0000256" key="4">
    <source>
        <dbReference type="ARBA" id="ARBA00022485"/>
    </source>
</evidence>
<evidence type="ECO:0000256" key="5">
    <source>
        <dbReference type="ARBA" id="ARBA00022722"/>
    </source>
</evidence>
<organism evidence="8 9">
    <name type="scientific">Calycina marina</name>
    <dbReference type="NCBI Taxonomy" id="1763456"/>
    <lineage>
        <taxon>Eukaryota</taxon>
        <taxon>Fungi</taxon>
        <taxon>Dikarya</taxon>
        <taxon>Ascomycota</taxon>
        <taxon>Pezizomycotina</taxon>
        <taxon>Leotiomycetes</taxon>
        <taxon>Helotiales</taxon>
        <taxon>Pezizellaceae</taxon>
        <taxon>Calycina</taxon>
    </lineage>
</organism>
<dbReference type="GO" id="GO:0005739">
    <property type="term" value="C:mitochondrion"/>
    <property type="evidence" value="ECO:0007669"/>
    <property type="project" value="TreeGrafter"/>
</dbReference>
<evidence type="ECO:0000256" key="7">
    <source>
        <dbReference type="SAM" id="MobiDB-lite"/>
    </source>
</evidence>
<reference evidence="8" key="1">
    <citation type="journal article" date="2021" name="IMA Fungus">
        <title>Genomic characterization of three marine fungi, including Emericellopsis atlantica sp. nov. with signatures of a generalist lifestyle and marine biomass degradation.</title>
        <authorList>
            <person name="Hagestad O.C."/>
            <person name="Hou L."/>
            <person name="Andersen J.H."/>
            <person name="Hansen E.H."/>
            <person name="Altermark B."/>
            <person name="Li C."/>
            <person name="Kuhnert E."/>
            <person name="Cox R.J."/>
            <person name="Crous P.W."/>
            <person name="Spatafora J.W."/>
            <person name="Lail K."/>
            <person name="Amirebrahimi M."/>
            <person name="Lipzen A."/>
            <person name="Pangilinan J."/>
            <person name="Andreopoulos W."/>
            <person name="Hayes R.D."/>
            <person name="Ng V."/>
            <person name="Grigoriev I.V."/>
            <person name="Jackson S.A."/>
            <person name="Sutton T.D.S."/>
            <person name="Dobson A.D.W."/>
            <person name="Rama T."/>
        </authorList>
    </citation>
    <scope>NUCLEOTIDE SEQUENCE</scope>
    <source>
        <strain evidence="8">TRa3180A</strain>
    </source>
</reference>
<gene>
    <name evidence="8" type="ORF">BJ878DRAFT_152765</name>
</gene>
<evidence type="ECO:0000256" key="6">
    <source>
        <dbReference type="ARBA" id="ARBA00022839"/>
    </source>
</evidence>
<dbReference type="EMBL" id="MU253766">
    <property type="protein sequence ID" value="KAG9247654.1"/>
    <property type="molecule type" value="Genomic_DNA"/>
</dbReference>
<protein>
    <submittedName>
        <fullName evidence="8">Exonuclease V a 5' deoxyribonuclease-domain-containing protein</fullName>
    </submittedName>
</protein>
<dbReference type="InterPro" id="IPR019190">
    <property type="entry name" value="EXOV"/>
</dbReference>
<keyword evidence="4" id="KW-0411">Iron-sulfur</keyword>
<feature type="region of interest" description="Disordered" evidence="7">
    <location>
        <begin position="1"/>
        <end position="33"/>
    </location>
</feature>
<keyword evidence="4" id="KW-0408">Iron</keyword>
<evidence type="ECO:0000256" key="1">
    <source>
        <dbReference type="ARBA" id="ARBA00001966"/>
    </source>
</evidence>
<dbReference type="GO" id="GO:0005634">
    <property type="term" value="C:nucleus"/>
    <property type="evidence" value="ECO:0007669"/>
    <property type="project" value="TreeGrafter"/>
</dbReference>
<dbReference type="Pfam" id="PF09810">
    <property type="entry name" value="Exo5"/>
    <property type="match status" value="1"/>
</dbReference>
<proteinExistence type="inferred from homology"/>
<dbReference type="OrthoDB" id="354769at2759"/>
<dbReference type="PANTHER" id="PTHR14464">
    <property type="entry name" value="EXONUCLEASE V"/>
    <property type="match status" value="1"/>
</dbReference>
<dbReference type="GO" id="GO:0045145">
    <property type="term" value="F:single-stranded DNA 5'-3' DNA exonuclease activity"/>
    <property type="evidence" value="ECO:0007669"/>
    <property type="project" value="InterPro"/>
</dbReference>
<dbReference type="InterPro" id="IPR011604">
    <property type="entry name" value="PDDEXK-like_dom_sf"/>
</dbReference>
<keyword evidence="4" id="KW-0479">Metal-binding</keyword>
<accession>A0A9P7Z8W0</accession>
<dbReference type="Gene3D" id="3.90.320.10">
    <property type="match status" value="1"/>
</dbReference>
<evidence type="ECO:0000256" key="2">
    <source>
        <dbReference type="ARBA" id="ARBA00009797"/>
    </source>
</evidence>
<comment type="caution">
    <text evidence="8">The sequence shown here is derived from an EMBL/GenBank/DDBJ whole genome shotgun (WGS) entry which is preliminary data.</text>
</comment>
<evidence type="ECO:0000256" key="3">
    <source>
        <dbReference type="ARBA" id="ARBA00011245"/>
    </source>
</evidence>
<comment type="subunit">
    <text evidence="3">Monomer.</text>
</comment>
<keyword evidence="5" id="KW-0540">Nuclease</keyword>
<keyword evidence="9" id="KW-1185">Reference proteome</keyword>
<evidence type="ECO:0000313" key="9">
    <source>
        <dbReference type="Proteomes" id="UP000887226"/>
    </source>
</evidence>
<dbReference type="PANTHER" id="PTHR14464:SF4">
    <property type="entry name" value="EXONUCLEASE V"/>
    <property type="match status" value="1"/>
</dbReference>
<name>A0A9P7Z8W0_9HELO</name>
<comment type="cofactor">
    <cofactor evidence="1">
        <name>[4Fe-4S] cluster</name>
        <dbReference type="ChEBI" id="CHEBI:49883"/>
    </cofactor>
</comment>
<dbReference type="AlphaFoldDB" id="A0A9P7Z8W0"/>
<keyword evidence="4" id="KW-0004">4Fe-4S</keyword>
<comment type="similarity">
    <text evidence="2">Belongs to the EXO5 family.</text>
</comment>
<keyword evidence="6 8" id="KW-0378">Hydrolase</keyword>
<dbReference type="GO" id="GO:0051539">
    <property type="term" value="F:4 iron, 4 sulfur cluster binding"/>
    <property type="evidence" value="ECO:0007669"/>
    <property type="project" value="UniProtKB-KW"/>
</dbReference>
<dbReference type="Proteomes" id="UP000887226">
    <property type="component" value="Unassembled WGS sequence"/>
</dbReference>
<evidence type="ECO:0000313" key="8">
    <source>
        <dbReference type="EMBL" id="KAG9247654.1"/>
    </source>
</evidence>